<dbReference type="SUPFAM" id="SSF102848">
    <property type="entry name" value="NSFL1 (p97 ATPase) cofactor p47, SEP domain"/>
    <property type="match status" value="1"/>
</dbReference>
<dbReference type="SMART" id="SM00553">
    <property type="entry name" value="SEP"/>
    <property type="match status" value="1"/>
</dbReference>
<dbReference type="InterPro" id="IPR012989">
    <property type="entry name" value="SEP_domain"/>
</dbReference>
<accession>A0A1R4AC35</accession>
<dbReference type="Gene3D" id="3.10.20.90">
    <property type="entry name" value="Phosphatidylinositol 3-kinase Catalytic Subunit, Chain A, domain 1"/>
    <property type="match status" value="1"/>
</dbReference>
<evidence type="ECO:0000313" key="3">
    <source>
        <dbReference type="Proteomes" id="UP000002899"/>
    </source>
</evidence>
<dbReference type="GO" id="GO:0043130">
    <property type="term" value="F:ubiquitin binding"/>
    <property type="evidence" value="ECO:0007669"/>
    <property type="project" value="TreeGrafter"/>
</dbReference>
<dbReference type="GO" id="GO:0007030">
    <property type="term" value="P:Golgi organization"/>
    <property type="evidence" value="ECO:0007669"/>
    <property type="project" value="TreeGrafter"/>
</dbReference>
<dbReference type="SUPFAM" id="SSF54236">
    <property type="entry name" value="Ubiquitin-like"/>
    <property type="match status" value="1"/>
</dbReference>
<dbReference type="AlphaFoldDB" id="A0A1R4AC35"/>
<protein>
    <submittedName>
        <fullName evidence="2">Ubiquitin regulatory protein, putative</fullName>
    </submittedName>
</protein>
<sequence>MRAHDGAIIMPNIVSFSDINEQKEDQESVFSFTGGLKSGIQVENNSSDRPRTVELYKDGFIVDGGEFRSLEDPENKKFIREIQQGIAPKELHGGNNEICIQLVDHQSIPFPGKQSKTKNTPLRERRFEKYSKVPGKTRTVNIKLYTGESISLEISESASINDLFDSINSLSGLNTQQYILLADYPPKQITYPPTVTLSSTDLFNTIIIQRKTN</sequence>
<dbReference type="InterPro" id="IPR036241">
    <property type="entry name" value="NSFL1C_SEP_dom_sf"/>
</dbReference>
<reference evidence="2 3" key="3">
    <citation type="journal article" date="2016" name="Sci. Rep.">
        <title>Genome-wide diversity and gene expression profiling of Babesia microti isolates identify polymorphic genes that mediate host-pathogen interactions.</title>
        <authorList>
            <person name="Silva J.C."/>
            <person name="Cornillot E."/>
            <person name="McCracken C."/>
            <person name="Usmani-Brown S."/>
            <person name="Dwivedi A."/>
            <person name="Ifeonu O.O."/>
            <person name="Crabtree J."/>
            <person name="Gotia H.T."/>
            <person name="Virji A.Z."/>
            <person name="Reynes C."/>
            <person name="Colinge J."/>
            <person name="Kumar V."/>
            <person name="Lawres L."/>
            <person name="Pazzi J.E."/>
            <person name="Pablo J.V."/>
            <person name="Hung C."/>
            <person name="Brancato J."/>
            <person name="Kumari P."/>
            <person name="Orvis J."/>
            <person name="Tretina K."/>
            <person name="Chibucos M."/>
            <person name="Ott S."/>
            <person name="Sadzewicz L."/>
            <person name="Sengamalay N."/>
            <person name="Shetty A.C."/>
            <person name="Su Q."/>
            <person name="Tallon L."/>
            <person name="Fraser C.M."/>
            <person name="Frutos R."/>
            <person name="Molina D.M."/>
            <person name="Krause P.J."/>
            <person name="Ben Mamoun C."/>
        </authorList>
    </citation>
    <scope>NUCLEOTIDE SEQUENCE [LARGE SCALE GENOMIC DNA]</scope>
    <source>
        <strain evidence="2 3">RI</strain>
    </source>
</reference>
<dbReference type="GO" id="GO:0000045">
    <property type="term" value="P:autophagosome assembly"/>
    <property type="evidence" value="ECO:0007669"/>
    <property type="project" value="TreeGrafter"/>
</dbReference>
<proteinExistence type="predicted"/>
<dbReference type="GO" id="GO:0061025">
    <property type="term" value="P:membrane fusion"/>
    <property type="evidence" value="ECO:0007669"/>
    <property type="project" value="TreeGrafter"/>
</dbReference>
<dbReference type="Pfam" id="PF08059">
    <property type="entry name" value="SEP"/>
    <property type="match status" value="1"/>
</dbReference>
<dbReference type="GO" id="GO:0031468">
    <property type="term" value="P:nuclear membrane reassembly"/>
    <property type="evidence" value="ECO:0007669"/>
    <property type="project" value="TreeGrafter"/>
</dbReference>
<dbReference type="GO" id="GO:0005634">
    <property type="term" value="C:nucleus"/>
    <property type="evidence" value="ECO:0007669"/>
    <property type="project" value="TreeGrafter"/>
</dbReference>
<evidence type="ECO:0000313" key="2">
    <source>
        <dbReference type="EMBL" id="SJK86505.1"/>
    </source>
</evidence>
<organism evidence="2 3">
    <name type="scientific">Babesia microti (strain RI)</name>
    <dbReference type="NCBI Taxonomy" id="1133968"/>
    <lineage>
        <taxon>Eukaryota</taxon>
        <taxon>Sar</taxon>
        <taxon>Alveolata</taxon>
        <taxon>Apicomplexa</taxon>
        <taxon>Aconoidasida</taxon>
        <taxon>Piroplasmida</taxon>
        <taxon>Babesiidae</taxon>
        <taxon>Babesia</taxon>
    </lineage>
</organism>
<dbReference type="PANTHER" id="PTHR23333:SF20">
    <property type="entry name" value="NSFL1 COFACTOR P47"/>
    <property type="match status" value="1"/>
</dbReference>
<dbReference type="PANTHER" id="PTHR23333">
    <property type="entry name" value="UBX DOMAIN CONTAINING PROTEIN"/>
    <property type="match status" value="1"/>
</dbReference>
<name>A0A1R4AC35_BABMR</name>
<dbReference type="RefSeq" id="XP_021338657.1">
    <property type="nucleotide sequence ID" value="XM_021482102.1"/>
</dbReference>
<dbReference type="GeneID" id="24425205"/>
<gene>
    <name evidence="2" type="ORF">BMR1_03g02815</name>
</gene>
<evidence type="ECO:0000259" key="1">
    <source>
        <dbReference type="PROSITE" id="PS51399"/>
    </source>
</evidence>
<reference evidence="2 3" key="2">
    <citation type="journal article" date="2013" name="PLoS ONE">
        <title>Whole genome mapping and re-organization of the nuclear and mitochondrial genomes of Babesia microti isolates.</title>
        <authorList>
            <person name="Cornillot E."/>
            <person name="Dassouli A."/>
            <person name="Garg A."/>
            <person name="Pachikara N."/>
            <person name="Randazzo S."/>
            <person name="Depoix D."/>
            <person name="Carcy B."/>
            <person name="Delbecq S."/>
            <person name="Frutos R."/>
            <person name="Silva J.C."/>
            <person name="Sutton R."/>
            <person name="Krause P.J."/>
            <person name="Mamoun C.B."/>
        </authorList>
    </citation>
    <scope>NUCLEOTIDE SEQUENCE [LARGE SCALE GENOMIC DNA]</scope>
    <source>
        <strain evidence="2 3">RI</strain>
    </source>
</reference>
<dbReference type="InterPro" id="IPR029071">
    <property type="entry name" value="Ubiquitin-like_domsf"/>
</dbReference>
<keyword evidence="3" id="KW-1185">Reference proteome</keyword>
<dbReference type="VEuPathDB" id="PiroplasmaDB:BMR1_03g02815"/>
<dbReference type="EMBL" id="LN871598">
    <property type="protein sequence ID" value="SJK86505.1"/>
    <property type="molecule type" value="Genomic_DNA"/>
</dbReference>
<feature type="domain" description="SEP" evidence="1">
    <location>
        <begin position="48"/>
        <end position="111"/>
    </location>
</feature>
<dbReference type="Gene3D" id="3.30.420.210">
    <property type="entry name" value="SEP domain"/>
    <property type="match status" value="1"/>
</dbReference>
<dbReference type="GO" id="GO:0043161">
    <property type="term" value="P:proteasome-mediated ubiquitin-dependent protein catabolic process"/>
    <property type="evidence" value="ECO:0007669"/>
    <property type="project" value="TreeGrafter"/>
</dbReference>
<dbReference type="GO" id="GO:0005829">
    <property type="term" value="C:cytosol"/>
    <property type="evidence" value="ECO:0007669"/>
    <property type="project" value="TreeGrafter"/>
</dbReference>
<reference evidence="2 3" key="1">
    <citation type="journal article" date="2012" name="Nucleic Acids Res.">
        <title>Sequencing of the smallest Apicomplexan genome from the human pathogen Babesia microti.</title>
        <authorList>
            <person name="Cornillot E."/>
            <person name="Hadj-Kaddour K."/>
            <person name="Dassouli A."/>
            <person name="Noel B."/>
            <person name="Ranwez V."/>
            <person name="Vacherie B."/>
            <person name="Augagneur Y."/>
            <person name="Bres V."/>
            <person name="Duclos A."/>
            <person name="Randazzo S."/>
            <person name="Carcy B."/>
            <person name="Debierre-Grockiego F."/>
            <person name="Delbecq S."/>
            <person name="Moubri-Menage K."/>
            <person name="Shams-Eldin H."/>
            <person name="Usmani-Brown S."/>
            <person name="Bringaud F."/>
            <person name="Wincker P."/>
            <person name="Vivares C.P."/>
            <person name="Schwarz R.T."/>
            <person name="Schetters T.P."/>
            <person name="Krause P.J."/>
            <person name="Gorenflot A."/>
            <person name="Berry V."/>
            <person name="Barbe V."/>
            <person name="Ben Mamoun C."/>
        </authorList>
    </citation>
    <scope>NUCLEOTIDE SEQUENCE [LARGE SCALE GENOMIC DNA]</scope>
    <source>
        <strain evidence="2 3">RI</strain>
    </source>
</reference>
<dbReference type="KEGG" id="bmic:BMR1_03g02815"/>
<dbReference type="OrthoDB" id="25887at2759"/>
<dbReference type="Proteomes" id="UP000002899">
    <property type="component" value="Chromosome III"/>
</dbReference>
<dbReference type="PROSITE" id="PS51399">
    <property type="entry name" value="SEP"/>
    <property type="match status" value="1"/>
</dbReference>